<dbReference type="PANTHER" id="PTHR10281:SF72">
    <property type="entry name" value="NEUDESIN"/>
    <property type="match status" value="1"/>
</dbReference>
<sequence length="117" mass="12910">MEGDESQAVASQPMMTFEELAKFDGIQSEKVYMALKGQVYDVSGSDFYKPGGPYHVFAGKDASVGLAIMSKEPEFTDPKKHSWKDLAEADKIILDNWVTKLSQKYPLVGILASLSDD</sequence>
<evidence type="ECO:0000259" key="7">
    <source>
        <dbReference type="SMART" id="SM01117"/>
    </source>
</evidence>
<evidence type="ECO:0000256" key="1">
    <source>
        <dbReference type="ARBA" id="ARBA00004240"/>
    </source>
</evidence>
<dbReference type="OMA" id="PGGSYCM"/>
<dbReference type="Gene3D" id="3.10.120.10">
    <property type="entry name" value="Cytochrome b5-like heme/steroid binding domain"/>
    <property type="match status" value="1"/>
</dbReference>
<dbReference type="FunFam" id="3.10.120.10:FF:000003">
    <property type="entry name" value="membrane-associated progesterone receptor component 1"/>
    <property type="match status" value="1"/>
</dbReference>
<keyword evidence="4" id="KW-0256">Endoplasmic reticulum</keyword>
<feature type="domain" description="Cytochrome b5 heme-binding" evidence="7">
    <location>
        <begin position="15"/>
        <end position="112"/>
    </location>
</feature>
<evidence type="ECO:0000313" key="8">
    <source>
        <dbReference type="EMBL" id="CDW83247.1"/>
    </source>
</evidence>
<dbReference type="GO" id="GO:0016020">
    <property type="term" value="C:membrane"/>
    <property type="evidence" value="ECO:0007669"/>
    <property type="project" value="TreeGrafter"/>
</dbReference>
<organism evidence="8 9">
    <name type="scientific">Stylonychia lemnae</name>
    <name type="common">Ciliate</name>
    <dbReference type="NCBI Taxonomy" id="5949"/>
    <lineage>
        <taxon>Eukaryota</taxon>
        <taxon>Sar</taxon>
        <taxon>Alveolata</taxon>
        <taxon>Ciliophora</taxon>
        <taxon>Intramacronucleata</taxon>
        <taxon>Spirotrichea</taxon>
        <taxon>Stichotrichia</taxon>
        <taxon>Sporadotrichida</taxon>
        <taxon>Oxytrichidae</taxon>
        <taxon>Stylonychinae</taxon>
        <taxon>Stylonychia</taxon>
    </lineage>
</organism>
<proteinExistence type="inferred from homology"/>
<evidence type="ECO:0000256" key="2">
    <source>
        <dbReference type="ARBA" id="ARBA00022617"/>
    </source>
</evidence>
<dbReference type="InterPro" id="IPR036400">
    <property type="entry name" value="Cyt_B5-like_heme/steroid_sf"/>
</dbReference>
<dbReference type="SUPFAM" id="SSF55856">
    <property type="entry name" value="Cytochrome b5-like heme/steroid binding domain"/>
    <property type="match status" value="1"/>
</dbReference>
<dbReference type="AlphaFoldDB" id="A0A078APK7"/>
<dbReference type="InParanoid" id="A0A078APK7"/>
<keyword evidence="5" id="KW-0408">Iron</keyword>
<gene>
    <name evidence="8" type="primary">Contig4643.g4959</name>
    <name evidence="8" type="ORF">STYLEM_12289</name>
</gene>
<protein>
    <submittedName>
        <fullName evidence="8">Progesterone binding protein</fullName>
    </submittedName>
</protein>
<evidence type="ECO:0000256" key="6">
    <source>
        <dbReference type="ARBA" id="ARBA00038357"/>
    </source>
</evidence>
<comment type="similarity">
    <text evidence="6">Belongs to the cytochrome b5 family. MAPR subfamily.</text>
</comment>
<dbReference type="SMART" id="SM01117">
    <property type="entry name" value="Cyt-b5"/>
    <property type="match status" value="1"/>
</dbReference>
<dbReference type="Proteomes" id="UP000039865">
    <property type="component" value="Unassembled WGS sequence"/>
</dbReference>
<keyword evidence="2" id="KW-0349">Heme</keyword>
<reference evidence="8 9" key="1">
    <citation type="submission" date="2014-06" db="EMBL/GenBank/DDBJ databases">
        <authorList>
            <person name="Swart Estienne"/>
        </authorList>
    </citation>
    <scope>NUCLEOTIDE SEQUENCE [LARGE SCALE GENOMIC DNA]</scope>
    <source>
        <strain evidence="8 9">130c</strain>
    </source>
</reference>
<name>A0A078APK7_STYLE</name>
<evidence type="ECO:0000256" key="5">
    <source>
        <dbReference type="ARBA" id="ARBA00023004"/>
    </source>
</evidence>
<comment type="subcellular location">
    <subcellularLocation>
        <location evidence="1">Endoplasmic reticulum</location>
    </subcellularLocation>
</comment>
<keyword evidence="3" id="KW-0479">Metal-binding</keyword>
<evidence type="ECO:0000256" key="3">
    <source>
        <dbReference type="ARBA" id="ARBA00022723"/>
    </source>
</evidence>
<keyword evidence="9" id="KW-1185">Reference proteome</keyword>
<dbReference type="OrthoDB" id="438979at2759"/>
<evidence type="ECO:0000313" key="9">
    <source>
        <dbReference type="Proteomes" id="UP000039865"/>
    </source>
</evidence>
<dbReference type="PANTHER" id="PTHR10281">
    <property type="entry name" value="MEMBRANE-ASSOCIATED PROGESTERONE RECEPTOR COMPONENT-RELATED"/>
    <property type="match status" value="1"/>
</dbReference>
<dbReference type="GO" id="GO:0005783">
    <property type="term" value="C:endoplasmic reticulum"/>
    <property type="evidence" value="ECO:0007669"/>
    <property type="project" value="UniProtKB-SubCell"/>
</dbReference>
<dbReference type="GO" id="GO:0046872">
    <property type="term" value="F:metal ion binding"/>
    <property type="evidence" value="ECO:0007669"/>
    <property type="project" value="UniProtKB-KW"/>
</dbReference>
<dbReference type="Pfam" id="PF00173">
    <property type="entry name" value="Cyt-b5"/>
    <property type="match status" value="1"/>
</dbReference>
<accession>A0A078APK7</accession>
<dbReference type="EMBL" id="CCKQ01011679">
    <property type="protein sequence ID" value="CDW83247.1"/>
    <property type="molecule type" value="Genomic_DNA"/>
</dbReference>
<dbReference type="InterPro" id="IPR001199">
    <property type="entry name" value="Cyt_B5-like_heme/steroid-bd"/>
</dbReference>
<evidence type="ECO:0000256" key="4">
    <source>
        <dbReference type="ARBA" id="ARBA00022824"/>
    </source>
</evidence>
<dbReference type="InterPro" id="IPR050577">
    <property type="entry name" value="MAPR/NEUFC/NENF-like"/>
</dbReference>